<evidence type="ECO:0000256" key="1">
    <source>
        <dbReference type="SAM" id="Phobius"/>
    </source>
</evidence>
<dbReference type="AlphaFoldDB" id="A0A3L7JD23"/>
<feature type="transmembrane region" description="Helical" evidence="1">
    <location>
        <begin position="20"/>
        <end position="49"/>
    </location>
</feature>
<gene>
    <name evidence="2" type="ORF">D9V28_06140</name>
</gene>
<organism evidence="2 3">
    <name type="scientific">Mycetocola zhadangensis</name>
    <dbReference type="NCBI Taxonomy" id="1164595"/>
    <lineage>
        <taxon>Bacteria</taxon>
        <taxon>Bacillati</taxon>
        <taxon>Actinomycetota</taxon>
        <taxon>Actinomycetes</taxon>
        <taxon>Micrococcales</taxon>
        <taxon>Microbacteriaceae</taxon>
        <taxon>Mycetocola</taxon>
    </lineage>
</organism>
<dbReference type="Proteomes" id="UP000282460">
    <property type="component" value="Unassembled WGS sequence"/>
</dbReference>
<keyword evidence="1" id="KW-0472">Membrane</keyword>
<evidence type="ECO:0008006" key="4">
    <source>
        <dbReference type="Google" id="ProtNLM"/>
    </source>
</evidence>
<sequence>MTEDSSSESVAPHAYSIPAIAAAVVGVSSLFVTSMPFVATLLAIAAIGLSLGARRQLKLTPGARGFSLSLIGFLAAIWVVLTTGVPSLFAAALVASL</sequence>
<protein>
    <recommendedName>
        <fullName evidence="4">DUF4190 domain-containing protein</fullName>
    </recommendedName>
</protein>
<reference evidence="2 3" key="1">
    <citation type="submission" date="2018-10" db="EMBL/GenBank/DDBJ databases">
        <authorList>
            <person name="Li J."/>
        </authorList>
    </citation>
    <scope>NUCLEOTIDE SEQUENCE [LARGE SCALE GENOMIC DNA]</scope>
    <source>
        <strain evidence="2 3">ZD1-4</strain>
    </source>
</reference>
<keyword evidence="1" id="KW-1133">Transmembrane helix</keyword>
<feature type="transmembrane region" description="Helical" evidence="1">
    <location>
        <begin position="70"/>
        <end position="95"/>
    </location>
</feature>
<comment type="caution">
    <text evidence="2">The sequence shown here is derived from an EMBL/GenBank/DDBJ whole genome shotgun (WGS) entry which is preliminary data.</text>
</comment>
<keyword evidence="1" id="KW-0812">Transmembrane</keyword>
<dbReference type="OrthoDB" id="9999266at2"/>
<name>A0A3L7JD23_9MICO</name>
<dbReference type="RefSeq" id="WP_121658754.1">
    <property type="nucleotide sequence ID" value="NZ_BMEK01000001.1"/>
</dbReference>
<proteinExistence type="predicted"/>
<accession>A0A3L7JD23</accession>
<keyword evidence="3" id="KW-1185">Reference proteome</keyword>
<dbReference type="EMBL" id="RCWJ01000001">
    <property type="protein sequence ID" value="RLQ86392.1"/>
    <property type="molecule type" value="Genomic_DNA"/>
</dbReference>
<evidence type="ECO:0000313" key="2">
    <source>
        <dbReference type="EMBL" id="RLQ86392.1"/>
    </source>
</evidence>
<evidence type="ECO:0000313" key="3">
    <source>
        <dbReference type="Proteomes" id="UP000282460"/>
    </source>
</evidence>